<dbReference type="InterPro" id="IPR025649">
    <property type="entry name" value="DUF4360"/>
</dbReference>
<evidence type="ECO:0000313" key="2">
    <source>
        <dbReference type="EMBL" id="QXJ23227.1"/>
    </source>
</evidence>
<name>A0ABX8QZT1_9ACTN</name>
<feature type="chain" id="PRO_5046405764" evidence="1">
    <location>
        <begin position="18"/>
        <end position="207"/>
    </location>
</feature>
<feature type="signal peptide" evidence="1">
    <location>
        <begin position="1"/>
        <end position="17"/>
    </location>
</feature>
<organism evidence="2 3">
    <name type="scientific">Actinomadura graeca</name>
    <dbReference type="NCBI Taxonomy" id="2750812"/>
    <lineage>
        <taxon>Bacteria</taxon>
        <taxon>Bacillati</taxon>
        <taxon>Actinomycetota</taxon>
        <taxon>Actinomycetes</taxon>
        <taxon>Streptosporangiales</taxon>
        <taxon>Thermomonosporaceae</taxon>
        <taxon>Actinomadura</taxon>
    </lineage>
</organism>
<protein>
    <submittedName>
        <fullName evidence="2">DUF4360 domain-containing protein</fullName>
    </submittedName>
</protein>
<dbReference type="PANTHER" id="PTHR38847">
    <property type="match status" value="1"/>
</dbReference>
<evidence type="ECO:0000256" key="1">
    <source>
        <dbReference type="SAM" id="SignalP"/>
    </source>
</evidence>
<dbReference type="PANTHER" id="PTHR38847:SF1">
    <property type="entry name" value="PSEUDOURIDINE SYNTHASE RSUA_RLUA-LIKE DOMAIN-CONTAINING PROTEIN"/>
    <property type="match status" value="1"/>
</dbReference>
<reference evidence="2" key="1">
    <citation type="submission" date="2020-07" db="EMBL/GenBank/DDBJ databases">
        <authorList>
            <person name="Tarantini F.S."/>
            <person name="Hong K.W."/>
            <person name="Chan K.G."/>
        </authorList>
    </citation>
    <scope>NUCLEOTIDE SEQUENCE</scope>
    <source>
        <strain evidence="2">32-07</strain>
    </source>
</reference>
<sequence>MVAAAALPLVTAGPAAADPPPDGITIEIATVNGGCPAGSVSVSISEDKSSFQVAFGDLTASVGGDSPPSAAKRICRLNLRIHAPQGYTYEITAIEQSGAVNLEAGASAQVTQQYYIQGKKPDTDLVHVLTGPSNRDWVFRDTIPSGAMPCGEQRNLNLATELQANLGTSDASKKSSIWMSSGTGLPGVRTAYPGRVTYSFGWTKCTT</sequence>
<dbReference type="EMBL" id="CP059572">
    <property type="protein sequence ID" value="QXJ23227.1"/>
    <property type="molecule type" value="Genomic_DNA"/>
</dbReference>
<dbReference type="Proteomes" id="UP001049518">
    <property type="component" value="Chromosome"/>
</dbReference>
<gene>
    <name evidence="2" type="ORF">AGRA3207_004357</name>
</gene>
<evidence type="ECO:0000313" key="3">
    <source>
        <dbReference type="Proteomes" id="UP001049518"/>
    </source>
</evidence>
<keyword evidence="3" id="KW-1185">Reference proteome</keyword>
<dbReference type="Pfam" id="PF14273">
    <property type="entry name" value="DUF4360"/>
    <property type="match status" value="1"/>
</dbReference>
<keyword evidence="1" id="KW-0732">Signal</keyword>
<dbReference type="RefSeq" id="WP_231328907.1">
    <property type="nucleotide sequence ID" value="NZ_CP059572.1"/>
</dbReference>
<accession>A0ABX8QZT1</accession>
<proteinExistence type="predicted"/>